<dbReference type="STRING" id="1285242.A6A04_13875"/>
<dbReference type="PROSITE" id="PS50929">
    <property type="entry name" value="ABC_TM1F"/>
    <property type="match status" value="1"/>
</dbReference>
<feature type="domain" description="ABC transmembrane type-1" evidence="9">
    <location>
        <begin position="25"/>
        <end position="304"/>
    </location>
</feature>
<dbReference type="Pfam" id="PF00005">
    <property type="entry name" value="ABC_tran"/>
    <property type="match status" value="1"/>
</dbReference>
<reference evidence="10 11" key="1">
    <citation type="submission" date="2016-04" db="EMBL/GenBank/DDBJ databases">
        <title>Draft genome sequence of freshwater magnetotactic bacteria Magnetospirillum marisnigri SP-1 and Magnetospirillum moscoviense BB-1.</title>
        <authorList>
            <person name="Koziaeva V."/>
            <person name="Dziuba M.V."/>
            <person name="Ivanov T.M."/>
            <person name="Kuznetsov B."/>
            <person name="Grouzdev D.S."/>
        </authorList>
    </citation>
    <scope>NUCLEOTIDE SEQUENCE [LARGE SCALE GENOMIC DNA]</scope>
    <source>
        <strain evidence="10 11">SP-1</strain>
    </source>
</reference>
<gene>
    <name evidence="10" type="ORF">A6A04_13875</name>
</gene>
<evidence type="ECO:0000313" key="11">
    <source>
        <dbReference type="Proteomes" id="UP000078428"/>
    </source>
</evidence>
<evidence type="ECO:0000256" key="3">
    <source>
        <dbReference type="ARBA" id="ARBA00022741"/>
    </source>
</evidence>
<feature type="domain" description="ABC transporter" evidence="8">
    <location>
        <begin position="336"/>
        <end position="571"/>
    </location>
</feature>
<evidence type="ECO:0000259" key="8">
    <source>
        <dbReference type="PROSITE" id="PS50893"/>
    </source>
</evidence>
<comment type="subcellular location">
    <subcellularLocation>
        <location evidence="1">Cell membrane</location>
        <topology evidence="1">Multi-pass membrane protein</topology>
    </subcellularLocation>
</comment>
<evidence type="ECO:0000256" key="6">
    <source>
        <dbReference type="ARBA" id="ARBA00023136"/>
    </source>
</evidence>
<dbReference type="PANTHER" id="PTHR24221:SF248">
    <property type="entry name" value="ABC TRANSPORTER TRANSMEMBRANE REGION"/>
    <property type="match status" value="1"/>
</dbReference>
<evidence type="ECO:0000256" key="2">
    <source>
        <dbReference type="ARBA" id="ARBA00022692"/>
    </source>
</evidence>
<name>A0A178MU70_9PROT</name>
<evidence type="ECO:0000256" key="5">
    <source>
        <dbReference type="ARBA" id="ARBA00022989"/>
    </source>
</evidence>
<dbReference type="InterPro" id="IPR003439">
    <property type="entry name" value="ABC_transporter-like_ATP-bd"/>
</dbReference>
<keyword evidence="11" id="KW-1185">Reference proteome</keyword>
<keyword evidence="2 7" id="KW-0812">Transmembrane</keyword>
<dbReference type="Gene3D" id="1.20.1560.10">
    <property type="entry name" value="ABC transporter type 1, transmembrane domain"/>
    <property type="match status" value="1"/>
</dbReference>
<evidence type="ECO:0000256" key="4">
    <source>
        <dbReference type="ARBA" id="ARBA00022840"/>
    </source>
</evidence>
<dbReference type="GO" id="GO:0140359">
    <property type="term" value="F:ABC-type transporter activity"/>
    <property type="evidence" value="ECO:0007669"/>
    <property type="project" value="InterPro"/>
</dbReference>
<evidence type="ECO:0000256" key="7">
    <source>
        <dbReference type="SAM" id="Phobius"/>
    </source>
</evidence>
<comment type="caution">
    <text evidence="10">The sequence shown here is derived from an EMBL/GenBank/DDBJ whole genome shotgun (WGS) entry which is preliminary data.</text>
</comment>
<dbReference type="SMART" id="SM00382">
    <property type="entry name" value="AAA"/>
    <property type="match status" value="1"/>
</dbReference>
<feature type="transmembrane region" description="Helical" evidence="7">
    <location>
        <begin position="21"/>
        <end position="47"/>
    </location>
</feature>
<evidence type="ECO:0008006" key="12">
    <source>
        <dbReference type="Google" id="ProtNLM"/>
    </source>
</evidence>
<evidence type="ECO:0000256" key="1">
    <source>
        <dbReference type="ARBA" id="ARBA00004651"/>
    </source>
</evidence>
<dbReference type="PANTHER" id="PTHR24221">
    <property type="entry name" value="ATP-BINDING CASSETTE SUB-FAMILY B"/>
    <property type="match status" value="1"/>
</dbReference>
<dbReference type="PROSITE" id="PS50893">
    <property type="entry name" value="ABC_TRANSPORTER_2"/>
    <property type="match status" value="1"/>
</dbReference>
<dbReference type="InterPro" id="IPR003593">
    <property type="entry name" value="AAA+_ATPase"/>
</dbReference>
<sequence>MEKLKARFGLDLWVTTANRRDAVYVLAASVALNLLALALPLALLQVYDRIIPNSSGGTLMLMISGVILVVAMEAVIRVARADIISWMGSQIEHNAGCRAFGRLMGAPADQLEQTGAGDLIERFSGLPMVREVFTEHWTLVACDLPFVLIFLVTFWYLAGALVLAPLAMVALIVLVALSGSAKAEKNTEDFNTIRDRRQNFTIEAIQGIHAIKSMAMETQMIQRLARLQDAVAKASHKVVLSNAGVLSNGATFTQISTLVVVVIGAMLVVDNSLTVGGLSACTLLMGRILQPVQKVVAMWGRFQSADMMRERFQGLFDLPSEHSELARPAQISRGSVEFRDVTFAYGKHAPIFEHVSLSIEHGERIAISGDNGSGKSTLLRLMYGSSIASSGEILLDGMPVADCYRNAQESGGVAFVPQRGELFRGTILENLTMFKPSLRRVALRIASDLGLDEVVYRLPQGYNTRVGEGSAEALPRGVTQRIAVVRALTRQPRILLFDEANAAMDSQGDERLRQYFEALDRDTTLIMVTLRPSLQKLADRLFKIEDTAVNPVRFRLDAPQPPSQPPPVLTTVPNTGAAIASPAAKIGHAS</sequence>
<dbReference type="Pfam" id="PF00664">
    <property type="entry name" value="ABC_membrane"/>
    <property type="match status" value="1"/>
</dbReference>
<dbReference type="GO" id="GO:0034040">
    <property type="term" value="F:ATPase-coupled lipid transmembrane transporter activity"/>
    <property type="evidence" value="ECO:0007669"/>
    <property type="project" value="TreeGrafter"/>
</dbReference>
<dbReference type="AlphaFoldDB" id="A0A178MU70"/>
<dbReference type="InterPro" id="IPR027417">
    <property type="entry name" value="P-loop_NTPase"/>
</dbReference>
<dbReference type="InterPro" id="IPR011527">
    <property type="entry name" value="ABC1_TM_dom"/>
</dbReference>
<feature type="transmembrane region" description="Helical" evidence="7">
    <location>
        <begin position="59"/>
        <end position="79"/>
    </location>
</feature>
<dbReference type="SUPFAM" id="SSF52540">
    <property type="entry name" value="P-loop containing nucleoside triphosphate hydrolases"/>
    <property type="match status" value="1"/>
</dbReference>
<keyword evidence="3" id="KW-0547">Nucleotide-binding</keyword>
<accession>A0A178MU70</accession>
<keyword evidence="6 7" id="KW-0472">Membrane</keyword>
<dbReference type="Proteomes" id="UP000078428">
    <property type="component" value="Unassembled WGS sequence"/>
</dbReference>
<keyword evidence="4" id="KW-0067">ATP-binding</keyword>
<protein>
    <recommendedName>
        <fullName evidence="12">ABC transporter permease</fullName>
    </recommendedName>
</protein>
<dbReference type="SUPFAM" id="SSF90123">
    <property type="entry name" value="ABC transporter transmembrane region"/>
    <property type="match status" value="1"/>
</dbReference>
<feature type="transmembrane region" description="Helical" evidence="7">
    <location>
        <begin position="163"/>
        <end position="181"/>
    </location>
</feature>
<dbReference type="GO" id="GO:0005524">
    <property type="term" value="F:ATP binding"/>
    <property type="evidence" value="ECO:0007669"/>
    <property type="project" value="UniProtKB-KW"/>
</dbReference>
<dbReference type="EMBL" id="LWQT01000039">
    <property type="protein sequence ID" value="OAN53689.1"/>
    <property type="molecule type" value="Genomic_DNA"/>
</dbReference>
<evidence type="ECO:0000259" key="9">
    <source>
        <dbReference type="PROSITE" id="PS50929"/>
    </source>
</evidence>
<keyword evidence="5 7" id="KW-1133">Transmembrane helix</keyword>
<organism evidence="10 11">
    <name type="scientific">Paramagnetospirillum marisnigri</name>
    <dbReference type="NCBI Taxonomy" id="1285242"/>
    <lineage>
        <taxon>Bacteria</taxon>
        <taxon>Pseudomonadati</taxon>
        <taxon>Pseudomonadota</taxon>
        <taxon>Alphaproteobacteria</taxon>
        <taxon>Rhodospirillales</taxon>
        <taxon>Magnetospirillaceae</taxon>
        <taxon>Paramagnetospirillum</taxon>
    </lineage>
</organism>
<dbReference type="GO" id="GO:0005886">
    <property type="term" value="C:plasma membrane"/>
    <property type="evidence" value="ECO:0007669"/>
    <property type="project" value="UniProtKB-SubCell"/>
</dbReference>
<evidence type="ECO:0000313" key="10">
    <source>
        <dbReference type="EMBL" id="OAN53689.1"/>
    </source>
</evidence>
<dbReference type="InterPro" id="IPR036640">
    <property type="entry name" value="ABC1_TM_sf"/>
</dbReference>
<dbReference type="InterPro" id="IPR039421">
    <property type="entry name" value="Type_1_exporter"/>
</dbReference>
<proteinExistence type="predicted"/>
<dbReference type="GO" id="GO:0016887">
    <property type="term" value="F:ATP hydrolysis activity"/>
    <property type="evidence" value="ECO:0007669"/>
    <property type="project" value="InterPro"/>
</dbReference>
<dbReference type="Gene3D" id="3.40.50.300">
    <property type="entry name" value="P-loop containing nucleotide triphosphate hydrolases"/>
    <property type="match status" value="1"/>
</dbReference>
<feature type="transmembrane region" description="Helical" evidence="7">
    <location>
        <begin position="137"/>
        <end position="157"/>
    </location>
</feature>